<dbReference type="GO" id="GO:0009279">
    <property type="term" value="C:cell outer membrane"/>
    <property type="evidence" value="ECO:0007669"/>
    <property type="project" value="UniProtKB-SubCell"/>
</dbReference>
<evidence type="ECO:0000256" key="5">
    <source>
        <dbReference type="ARBA" id="ARBA00022729"/>
    </source>
</evidence>
<evidence type="ECO:0000256" key="6">
    <source>
        <dbReference type="ARBA" id="ARBA00023136"/>
    </source>
</evidence>
<sequence length="443" mass="48139">MSKRTMARHAILAAAAYGAAQAAWAAGYQLELQSIRAQGSSNAGSAEAADPSAIFYNPAGLTQLDSSQLTVGADIVVPHSAFSGSTATRNDIFGNSAPVSPAGGGGRYAKTAVAPHFYLAHRLNEQLTAGVGVYAPFGAKIKYDDDFAGRYYGSAIDLKSIAINPSIALKLSEQHSIGFGVTAQYMDAVLEKKLSFVSSEPDSRIRVTGDDWGYGFNLGYLFTPTPDTRIGVAYRSFIKHTLRGNARYSVPGTPVSQLVKGTGALDDSDSSVDLTTPETLTLHAYQQLDSRWAIMGDVTWSRHSRFQSLVIEMPTAQDPDRKATDKLEWKNSWRASLGASYRLDGQWTLRGGYMYDHSPVSDSRYAQPLMPDSDRQMLSLGASYRIDEHNTVDVAYSYLKFKEAAIDRSANNYDGSSTDRPGTLHGRYRSHANLLGIGLTHKF</sequence>
<dbReference type="AlphaFoldDB" id="A0A161R8A0"/>
<proteinExistence type="inferred from homology"/>
<evidence type="ECO:0000256" key="8">
    <source>
        <dbReference type="SAM" id="SignalP"/>
    </source>
</evidence>
<keyword evidence="7" id="KW-0998">Cell outer membrane</keyword>
<evidence type="ECO:0000313" key="9">
    <source>
        <dbReference type="EMBL" id="KZE32928.1"/>
    </source>
</evidence>
<keyword evidence="5 8" id="KW-0732">Signal</keyword>
<feature type="chain" id="PRO_5007826428" description="Long-chain fatty acid transporter" evidence="8">
    <location>
        <begin position="26"/>
        <end position="443"/>
    </location>
</feature>
<dbReference type="PANTHER" id="PTHR35093:SF8">
    <property type="entry name" value="OUTER MEMBRANE PROTEIN NMB0088-RELATED"/>
    <property type="match status" value="1"/>
</dbReference>
<dbReference type="GO" id="GO:0015483">
    <property type="term" value="F:long-chain fatty acid transporting porin activity"/>
    <property type="evidence" value="ECO:0007669"/>
    <property type="project" value="TreeGrafter"/>
</dbReference>
<keyword evidence="4" id="KW-0812">Transmembrane</keyword>
<dbReference type="SUPFAM" id="SSF56935">
    <property type="entry name" value="Porins"/>
    <property type="match status" value="1"/>
</dbReference>
<evidence type="ECO:0000313" key="10">
    <source>
        <dbReference type="Proteomes" id="UP000076625"/>
    </source>
</evidence>
<accession>A0A161R8A0</accession>
<dbReference type="Proteomes" id="UP000076625">
    <property type="component" value="Unassembled WGS sequence"/>
</dbReference>
<keyword evidence="3" id="KW-1134">Transmembrane beta strand</keyword>
<keyword evidence="10" id="KW-1185">Reference proteome</keyword>
<dbReference type="Gene3D" id="2.40.160.60">
    <property type="entry name" value="Outer membrane protein transport protein (OMPP1/FadL/TodX)"/>
    <property type="match status" value="1"/>
</dbReference>
<reference evidence="10" key="1">
    <citation type="submission" date="2016-01" db="EMBL/GenBank/DDBJ databases">
        <title>Draft genome of Chromobacterium sp. F49.</title>
        <authorList>
            <person name="Hong K.W."/>
        </authorList>
    </citation>
    <scope>NUCLEOTIDE SEQUENCE [LARGE SCALE GENOMIC DNA]</scope>
    <source>
        <strain evidence="10">CN10</strain>
    </source>
</reference>
<evidence type="ECO:0000256" key="7">
    <source>
        <dbReference type="ARBA" id="ARBA00023237"/>
    </source>
</evidence>
<dbReference type="InterPro" id="IPR005017">
    <property type="entry name" value="OMPP1/FadL/TodX"/>
</dbReference>
<comment type="similarity">
    <text evidence="2">Belongs to the OmpP1/FadL family.</text>
</comment>
<comment type="caution">
    <text evidence="9">The sequence shown here is derived from an EMBL/GenBank/DDBJ whole genome shotgun (WGS) entry which is preliminary data.</text>
</comment>
<dbReference type="PANTHER" id="PTHR35093">
    <property type="entry name" value="OUTER MEMBRANE PROTEIN NMB0088-RELATED"/>
    <property type="match status" value="1"/>
</dbReference>
<dbReference type="EMBL" id="LQQU01000017">
    <property type="protein sequence ID" value="KZE32928.1"/>
    <property type="molecule type" value="Genomic_DNA"/>
</dbReference>
<dbReference type="RefSeq" id="WP_066612012.1">
    <property type="nucleotide sequence ID" value="NZ_LQQU01000017.1"/>
</dbReference>
<evidence type="ECO:0000256" key="2">
    <source>
        <dbReference type="ARBA" id="ARBA00008163"/>
    </source>
</evidence>
<evidence type="ECO:0008006" key="11">
    <source>
        <dbReference type="Google" id="ProtNLM"/>
    </source>
</evidence>
<protein>
    <recommendedName>
        <fullName evidence="11">Long-chain fatty acid transporter</fullName>
    </recommendedName>
</protein>
<keyword evidence="6" id="KW-0472">Membrane</keyword>
<feature type="signal peptide" evidence="8">
    <location>
        <begin position="1"/>
        <end position="25"/>
    </location>
</feature>
<evidence type="ECO:0000256" key="3">
    <source>
        <dbReference type="ARBA" id="ARBA00022452"/>
    </source>
</evidence>
<gene>
    <name evidence="9" type="ORF">AVW16_11165</name>
</gene>
<dbReference type="STRING" id="1452487.AVW16_11165"/>
<organism evidence="9 10">
    <name type="scientific">Crenobacter luteus</name>
    <dbReference type="NCBI Taxonomy" id="1452487"/>
    <lineage>
        <taxon>Bacteria</taxon>
        <taxon>Pseudomonadati</taxon>
        <taxon>Pseudomonadota</taxon>
        <taxon>Betaproteobacteria</taxon>
        <taxon>Neisseriales</taxon>
        <taxon>Neisseriaceae</taxon>
        <taxon>Crenobacter</taxon>
    </lineage>
</organism>
<name>A0A161R8A0_9NEIS</name>
<dbReference type="Pfam" id="PF03349">
    <property type="entry name" value="Toluene_X"/>
    <property type="match status" value="1"/>
</dbReference>
<evidence type="ECO:0000256" key="4">
    <source>
        <dbReference type="ARBA" id="ARBA00022692"/>
    </source>
</evidence>
<evidence type="ECO:0000256" key="1">
    <source>
        <dbReference type="ARBA" id="ARBA00004571"/>
    </source>
</evidence>
<comment type="subcellular location">
    <subcellularLocation>
        <location evidence="1">Cell outer membrane</location>
        <topology evidence="1">Multi-pass membrane protein</topology>
    </subcellularLocation>
</comment>